<keyword evidence="3" id="KW-1185">Reference proteome</keyword>
<evidence type="ECO:0000313" key="2">
    <source>
        <dbReference type="EMBL" id="ADE56486.1"/>
    </source>
</evidence>
<dbReference type="Proteomes" id="UP000002366">
    <property type="component" value="Chromosome"/>
</dbReference>
<dbReference type="RefSeq" id="WP_013047752.1">
    <property type="nucleotide sequence ID" value="NC_014011.1"/>
</dbReference>
<dbReference type="Gene3D" id="3.60.15.10">
    <property type="entry name" value="Ribonuclease Z/Hydroxyacylglutathione hydrolase-like"/>
    <property type="match status" value="1"/>
</dbReference>
<dbReference type="PANTHER" id="PTHR42951">
    <property type="entry name" value="METALLO-BETA-LACTAMASE DOMAIN-CONTAINING"/>
    <property type="match status" value="1"/>
</dbReference>
<dbReference type="InterPro" id="IPR050855">
    <property type="entry name" value="NDM-1-like"/>
</dbReference>
<reference evidence="2 3" key="1">
    <citation type="journal article" date="2010" name="Stand. Genomic Sci.">
        <title>Complete genome sequence of Aminobacterium colombiense type strain (ALA-1).</title>
        <authorList>
            <person name="Chertkov O."/>
            <person name="Sikorski J."/>
            <person name="Brambilla E."/>
            <person name="Lapidus A."/>
            <person name="Copeland A."/>
            <person name="Glavina Del Rio T."/>
            <person name="Nolan M."/>
            <person name="Lucas S."/>
            <person name="Tice H."/>
            <person name="Cheng J.F."/>
            <person name="Han C."/>
            <person name="Detter J.C."/>
            <person name="Bruce D."/>
            <person name="Tapia R."/>
            <person name="Goodwin L."/>
            <person name="Pitluck S."/>
            <person name="Liolios K."/>
            <person name="Ivanova N."/>
            <person name="Mavromatis K."/>
            <person name="Ovchinnikova G."/>
            <person name="Pati A."/>
            <person name="Chen A."/>
            <person name="Palaniappan K."/>
            <person name="Land M."/>
            <person name="Hauser L."/>
            <person name="Chang Y.J."/>
            <person name="Jeffries C.D."/>
            <person name="Spring S."/>
            <person name="Rohde M."/>
            <person name="Goker M."/>
            <person name="Bristow J."/>
            <person name="Eisen J.A."/>
            <person name="Markowitz V."/>
            <person name="Hugenholtz P."/>
            <person name="Kyrpides N.C."/>
            <person name="Klenk H.P."/>
        </authorList>
    </citation>
    <scope>NUCLEOTIDE SEQUENCE [LARGE SCALE GENOMIC DNA]</scope>
    <source>
        <strain evidence="3">DSM 12261 / ALA-1</strain>
    </source>
</reference>
<dbReference type="CDD" id="cd07726">
    <property type="entry name" value="ST1585-like_MBL-fold"/>
    <property type="match status" value="1"/>
</dbReference>
<dbReference type="AlphaFoldDB" id="D5ED54"/>
<dbReference type="PANTHER" id="PTHR42951:SF4">
    <property type="entry name" value="ACYL-COENZYME A THIOESTERASE MBLAC2"/>
    <property type="match status" value="1"/>
</dbReference>
<dbReference type="OrthoDB" id="9761531at2"/>
<organism evidence="2 3">
    <name type="scientific">Aminobacterium colombiense (strain DSM 12261 / ALA-1)</name>
    <dbReference type="NCBI Taxonomy" id="572547"/>
    <lineage>
        <taxon>Bacteria</taxon>
        <taxon>Thermotogati</taxon>
        <taxon>Synergistota</taxon>
        <taxon>Synergistia</taxon>
        <taxon>Synergistales</taxon>
        <taxon>Aminobacteriaceae</taxon>
        <taxon>Aminobacterium</taxon>
    </lineage>
</organism>
<gene>
    <name evidence="2" type="ordered locus">Amico_0343</name>
</gene>
<sequence length="321" mass="36476">MLNIHSFYQSKFPHLAAEFEGGSLYLIDLPIARPGFEKFISAWLIRDQTRNRTLLIDPGPASTLPRLYGALEELGTPSIDYVLLTHVHMDHAGGMGDFMDTFPKAKIVAPSNGIKHLVDPSKLLAASLETLRDMVEVYGEMEAISEDAFADPGDVEGVRFFMTPGHAAHHQAIFYDLEEDFPILFAGEAAGTYIGDVEGKTFYMRPATPPRFFFHSAEESIEFLIKSSFSMLCYAHYGWVRDGKRFLLKALEQMRLWRNFVEKHSGTREELIDIVLDKDANLKGFFEFSTEMQRRERYFIDNSLKGFIEGAISEKRKKAIP</sequence>
<evidence type="ECO:0000259" key="1">
    <source>
        <dbReference type="SMART" id="SM00849"/>
    </source>
</evidence>
<proteinExistence type="predicted"/>
<dbReference type="SUPFAM" id="SSF56281">
    <property type="entry name" value="Metallo-hydrolase/oxidoreductase"/>
    <property type="match status" value="1"/>
</dbReference>
<dbReference type="HOGENOM" id="CLU_061385_0_0_0"/>
<dbReference type="InterPro" id="IPR037482">
    <property type="entry name" value="ST1585_MBL-fold"/>
</dbReference>
<dbReference type="KEGG" id="aco:Amico_0343"/>
<dbReference type="Pfam" id="PF00753">
    <property type="entry name" value="Lactamase_B"/>
    <property type="match status" value="1"/>
</dbReference>
<name>D5ED54_AMICL</name>
<evidence type="ECO:0000313" key="3">
    <source>
        <dbReference type="Proteomes" id="UP000002366"/>
    </source>
</evidence>
<dbReference type="EMBL" id="CP001997">
    <property type="protein sequence ID" value="ADE56486.1"/>
    <property type="molecule type" value="Genomic_DNA"/>
</dbReference>
<dbReference type="InterPro" id="IPR001279">
    <property type="entry name" value="Metallo-B-lactamas"/>
</dbReference>
<feature type="domain" description="Metallo-beta-lactamase" evidence="1">
    <location>
        <begin position="39"/>
        <end position="236"/>
    </location>
</feature>
<dbReference type="SMART" id="SM00849">
    <property type="entry name" value="Lactamase_B"/>
    <property type="match status" value="1"/>
</dbReference>
<protein>
    <submittedName>
        <fullName evidence="2">Beta-lactamase domain protein</fullName>
    </submittedName>
</protein>
<dbReference type="STRING" id="572547.Amico_0343"/>
<dbReference type="InterPro" id="IPR036866">
    <property type="entry name" value="RibonucZ/Hydroxyglut_hydro"/>
</dbReference>
<dbReference type="eggNOG" id="COG0491">
    <property type="taxonomic scope" value="Bacteria"/>
</dbReference>
<accession>D5ED54</accession>